<proteinExistence type="predicted"/>
<evidence type="ECO:0000313" key="1">
    <source>
        <dbReference type="EMBL" id="KAK5631119.1"/>
    </source>
</evidence>
<evidence type="ECO:0000313" key="2">
    <source>
        <dbReference type="Proteomes" id="UP001305414"/>
    </source>
</evidence>
<keyword evidence="2" id="KW-1185">Reference proteome</keyword>
<name>A0AAN7UPL9_9PEZI</name>
<accession>A0AAN7UPL9</accession>
<protein>
    <submittedName>
        <fullName evidence="1">Uncharacterized protein</fullName>
    </submittedName>
</protein>
<sequence>MNDRSGAIARLGYICMTTQVLVLGHNLAPAAERAHKYAKANLYVICFNGCDGVSSRKRSLVTVQGFRPFRVNEEGGSKIMLAPYDRHSAGYSALPDFSTSEGLL</sequence>
<reference evidence="1 2" key="1">
    <citation type="submission" date="2023-10" db="EMBL/GenBank/DDBJ databases">
        <title>Draft genome sequence of Xylaria bambusicola isolate GMP-LS, the root and basal stem rot pathogen of sugarcane in Indonesia.</title>
        <authorList>
            <person name="Selvaraj P."/>
            <person name="Muralishankar V."/>
            <person name="Muruganantham S."/>
            <person name="Sp S."/>
            <person name="Haryani S."/>
            <person name="Lau K.J.X."/>
            <person name="Naqvi N.I."/>
        </authorList>
    </citation>
    <scope>NUCLEOTIDE SEQUENCE [LARGE SCALE GENOMIC DNA]</scope>
    <source>
        <strain evidence="1">GMP-LS</strain>
    </source>
</reference>
<dbReference type="AlphaFoldDB" id="A0AAN7UPL9"/>
<dbReference type="Proteomes" id="UP001305414">
    <property type="component" value="Unassembled WGS sequence"/>
</dbReference>
<comment type="caution">
    <text evidence="1">The sequence shown here is derived from an EMBL/GenBank/DDBJ whole genome shotgun (WGS) entry which is preliminary data.</text>
</comment>
<gene>
    <name evidence="1" type="ORF">RRF57_006834</name>
</gene>
<dbReference type="EMBL" id="JAWHQM010000018">
    <property type="protein sequence ID" value="KAK5631119.1"/>
    <property type="molecule type" value="Genomic_DNA"/>
</dbReference>
<organism evidence="1 2">
    <name type="scientific">Xylaria bambusicola</name>
    <dbReference type="NCBI Taxonomy" id="326684"/>
    <lineage>
        <taxon>Eukaryota</taxon>
        <taxon>Fungi</taxon>
        <taxon>Dikarya</taxon>
        <taxon>Ascomycota</taxon>
        <taxon>Pezizomycotina</taxon>
        <taxon>Sordariomycetes</taxon>
        <taxon>Xylariomycetidae</taxon>
        <taxon>Xylariales</taxon>
        <taxon>Xylariaceae</taxon>
        <taxon>Xylaria</taxon>
    </lineage>
</organism>